<dbReference type="Proteomes" id="UP000646308">
    <property type="component" value="Unassembled WGS sequence"/>
</dbReference>
<accession>A0A2T4MPV1</accession>
<dbReference type="EMBL" id="WMFL01000013">
    <property type="protein sequence ID" value="NJI01367.1"/>
    <property type="molecule type" value="Genomic_DNA"/>
</dbReference>
<dbReference type="InterPro" id="IPR041715">
    <property type="entry name" value="HisRS-like_core"/>
</dbReference>
<dbReference type="GeneID" id="57692608"/>
<sequence>MTNAVIQKKLYELQFLQRAEKQGFAIIDTDFIEALHWTQLSQDDLTQMQERSVWQNETTLYALRNDFTDQLKRYYAVYQRHHDLIAYSGPIARHHEVATHLGLECYEPTIQHIQSAYQFFKSYIESVLHDQIDYVVLGHFELIHLLLGAKAEDRTLLNLLEQRNMSALATYLNVSHPLIQLLNTPTDAQLDKLHTLYPEDHRILQSLTRWTTFLKQEGITNIHLDITPQPPRSYYKGTFIKSHLSSGKVLSGGFYHDGLKGFGLGLTLDEKEDSVCSR</sequence>
<name>A0A2T4MPV1_9STAP</name>
<dbReference type="InterPro" id="IPR045864">
    <property type="entry name" value="aa-tRNA-synth_II/BPL/LPL"/>
</dbReference>
<reference evidence="3 4" key="1">
    <citation type="submission" date="2017-04" db="EMBL/GenBank/DDBJ databases">
        <title>Staphylococcus agnetis, a potential pathogen in the broiler production.</title>
        <authorList>
            <person name="Poulsen L."/>
        </authorList>
    </citation>
    <scope>NUCLEOTIDE SEQUENCE [LARGE SCALE GENOMIC DNA]</scope>
    <source>
        <strain evidence="3 4">723_310714_2_2_spleen</strain>
    </source>
</reference>
<organism evidence="2 5">
    <name type="scientific">Staphylococcus agnetis</name>
    <dbReference type="NCBI Taxonomy" id="985762"/>
    <lineage>
        <taxon>Bacteria</taxon>
        <taxon>Bacillati</taxon>
        <taxon>Bacillota</taxon>
        <taxon>Bacilli</taxon>
        <taxon>Bacillales</taxon>
        <taxon>Staphylococcaceae</taxon>
        <taxon>Staphylococcus</taxon>
    </lineage>
</organism>
<dbReference type="RefSeq" id="WP_085622985.1">
    <property type="nucleotide sequence ID" value="NZ_CP045927.1"/>
</dbReference>
<evidence type="ECO:0000313" key="4">
    <source>
        <dbReference type="Proteomes" id="UP000195208"/>
    </source>
</evidence>
<dbReference type="Pfam" id="PF13393">
    <property type="entry name" value="tRNA-synt_His"/>
    <property type="match status" value="1"/>
</dbReference>
<dbReference type="Gene3D" id="3.30.930.10">
    <property type="entry name" value="Bira Bifunctional Protein, Domain 2"/>
    <property type="match status" value="1"/>
</dbReference>
<evidence type="ECO:0000313" key="3">
    <source>
        <dbReference type="EMBL" id="OTW30172.1"/>
    </source>
</evidence>
<gene>
    <name evidence="3" type="primary">hisZ</name>
    <name evidence="3" type="ORF">B9M88_11355</name>
    <name evidence="2" type="ORF">GLV84_00505</name>
</gene>
<feature type="domain" description="Class II Histidinyl-tRNA synthetase (HisRS)-like catalytic core" evidence="1">
    <location>
        <begin position="14"/>
        <end position="263"/>
    </location>
</feature>
<dbReference type="GO" id="GO:0140096">
    <property type="term" value="F:catalytic activity, acting on a protein"/>
    <property type="evidence" value="ECO:0007669"/>
    <property type="project" value="UniProtKB-ARBA"/>
</dbReference>
<evidence type="ECO:0000259" key="1">
    <source>
        <dbReference type="Pfam" id="PF13393"/>
    </source>
</evidence>
<keyword evidence="2" id="KW-0808">Transferase</keyword>
<dbReference type="Proteomes" id="UP000195208">
    <property type="component" value="Unassembled WGS sequence"/>
</dbReference>
<dbReference type="EMBL" id="NEFX01000024">
    <property type="protein sequence ID" value="OTW30172.1"/>
    <property type="molecule type" value="Genomic_DNA"/>
</dbReference>
<comment type="caution">
    <text evidence="2">The sequence shown here is derived from an EMBL/GenBank/DDBJ whole genome shotgun (WGS) entry which is preliminary data.</text>
</comment>
<proteinExistence type="predicted"/>
<evidence type="ECO:0000313" key="5">
    <source>
        <dbReference type="Proteomes" id="UP000646308"/>
    </source>
</evidence>
<evidence type="ECO:0000313" key="2">
    <source>
        <dbReference type="EMBL" id="NJI01367.1"/>
    </source>
</evidence>
<dbReference type="AlphaFoldDB" id="A0A2T4MPV1"/>
<keyword evidence="4" id="KW-1185">Reference proteome</keyword>
<keyword evidence="2" id="KW-0328">Glycosyltransferase</keyword>
<dbReference type="GO" id="GO:0016757">
    <property type="term" value="F:glycosyltransferase activity"/>
    <property type="evidence" value="ECO:0007669"/>
    <property type="project" value="UniProtKB-KW"/>
</dbReference>
<dbReference type="NCBIfam" id="NF008947">
    <property type="entry name" value="PRK12294.1"/>
    <property type="match status" value="1"/>
</dbReference>
<reference evidence="2" key="2">
    <citation type="submission" date="2019-11" db="EMBL/GenBank/DDBJ databases">
        <title>Whole genome comparisons of Staphylococcus agnetis isolates from cattle and chickens.</title>
        <authorList>
            <person name="Rhoads D."/>
            <person name="Shwani A."/>
            <person name="Adkins P."/>
            <person name="Calcutt M."/>
            <person name="Middleton J."/>
        </authorList>
    </citation>
    <scope>NUCLEOTIDE SEQUENCE</scope>
    <source>
        <strain evidence="2">1387</strain>
    </source>
</reference>
<protein>
    <submittedName>
        <fullName evidence="2">ATP phosphoribosyltransferase regulatory subunit</fullName>
    </submittedName>
</protein>
<dbReference type="SUPFAM" id="SSF55681">
    <property type="entry name" value="Class II aaRS and biotin synthetases"/>
    <property type="match status" value="1"/>
</dbReference>